<reference evidence="1" key="1">
    <citation type="submission" date="2022-05" db="EMBL/GenBank/DDBJ databases">
        <title>Chromosome-level genome of Chaenocephalus aceratus.</title>
        <authorList>
            <person name="Park H."/>
        </authorList>
    </citation>
    <scope>NUCLEOTIDE SEQUENCE</scope>
    <source>
        <strain evidence="1">KU_202001</strain>
    </source>
</reference>
<accession>A0ACB9XYN2</accession>
<sequence length="302" mass="34187">MDLLTAHRLVIGTQESLNKCVRGFDEVKRAADAFVDWANAKLQEKEDCEVMVQAVLPEKRVRRKKAMPGELAEDEPVSDAEADYRIKVHNVILDTVTESIQSRYAANGPLCADFTCLDPRNFPKIKEMGLPTEALPNLSECLQKYDERATAGRLQAELSSLANCWERLKMPHFDAYNVRTTGGEDGREEDLELENSCNYCKNCAICVHHVLSQYNLLSDASHIIGLGYKFLLTLSFSQVACERTFSTLKYVKNQLRTTLTQEHMEAFMLMCTEKEILMALDTDGVIDRVAETSELLRHLLVM</sequence>
<dbReference type="EMBL" id="CM043785">
    <property type="protein sequence ID" value="KAI4832136.1"/>
    <property type="molecule type" value="Genomic_DNA"/>
</dbReference>
<comment type="caution">
    <text evidence="1">The sequence shown here is derived from an EMBL/GenBank/DDBJ whole genome shotgun (WGS) entry which is preliminary data.</text>
</comment>
<proteinExistence type="predicted"/>
<keyword evidence="2" id="KW-1185">Reference proteome</keyword>
<dbReference type="Proteomes" id="UP001057452">
    <property type="component" value="Chromosome 1"/>
</dbReference>
<organism evidence="1 2">
    <name type="scientific">Chaenocephalus aceratus</name>
    <name type="common">Blackfin icefish</name>
    <name type="synonym">Chaenichthys aceratus</name>
    <dbReference type="NCBI Taxonomy" id="36190"/>
    <lineage>
        <taxon>Eukaryota</taxon>
        <taxon>Metazoa</taxon>
        <taxon>Chordata</taxon>
        <taxon>Craniata</taxon>
        <taxon>Vertebrata</taxon>
        <taxon>Euteleostomi</taxon>
        <taxon>Actinopterygii</taxon>
        <taxon>Neopterygii</taxon>
        <taxon>Teleostei</taxon>
        <taxon>Neoteleostei</taxon>
        <taxon>Acanthomorphata</taxon>
        <taxon>Eupercaria</taxon>
        <taxon>Perciformes</taxon>
        <taxon>Notothenioidei</taxon>
        <taxon>Channichthyidae</taxon>
        <taxon>Chaenocephalus</taxon>
    </lineage>
</organism>
<evidence type="ECO:0000313" key="1">
    <source>
        <dbReference type="EMBL" id="KAI4832136.1"/>
    </source>
</evidence>
<evidence type="ECO:0000313" key="2">
    <source>
        <dbReference type="Proteomes" id="UP001057452"/>
    </source>
</evidence>
<gene>
    <name evidence="1" type="ORF">KUCAC02_015113</name>
</gene>
<name>A0ACB9XYN2_CHAAC</name>
<protein>
    <submittedName>
        <fullName evidence="1">Uncharacterized protein</fullName>
    </submittedName>
</protein>